<sequence length="394" mass="43170">MRFYPPPGCLTVYAAQCVSGLSFPLHPFLVELLVAIGIPLSQLNPNSYRLVVGFLLCRQLYHIENFLGLHPVPDTYTGLESRYFRLQNLLLNPPSSSSTRSTSATPLDIQSSGRGRSPSCTPSGVRPSSASPSLVPFTTHRYPHQGTYYRGGDFSRDGYDPCSILSPNRSSFGGRVQFPKEALYRGFFPRGGPSYCHYLGYSAPLFPSAGDDSSIRPQGWVSNMCKAVHRGDVESLASHPMEGLGHLLLSQTAMTPAIIVAMIERYDKMRANLEAVLSQLKGARSQAEVLKKKLADEESKYREEMSVLKAQSCTRGREEGLIVGQSTVVAAFKASPEFAKEVFRQGSSFYADGFTVCAELFKNLGNLPPDFDHNFLDMRADGFGRIGGAGHSES</sequence>
<evidence type="ECO:0000256" key="1">
    <source>
        <dbReference type="SAM" id="Coils"/>
    </source>
</evidence>
<evidence type="ECO:0000313" key="4">
    <source>
        <dbReference type="EMBL" id="KAK4413613.1"/>
    </source>
</evidence>
<evidence type="ECO:0000259" key="3">
    <source>
        <dbReference type="Pfam" id="PF04195"/>
    </source>
</evidence>
<proteinExistence type="predicted"/>
<evidence type="ECO:0000313" key="5">
    <source>
        <dbReference type="Proteomes" id="UP001293254"/>
    </source>
</evidence>
<accession>A0AAE2C960</accession>
<feature type="coiled-coil region" evidence="1">
    <location>
        <begin position="263"/>
        <end position="311"/>
    </location>
</feature>
<feature type="compositionally biased region" description="Low complexity" evidence="2">
    <location>
        <begin position="94"/>
        <end position="106"/>
    </location>
</feature>
<dbReference type="Pfam" id="PF04195">
    <property type="entry name" value="Transposase_28"/>
    <property type="match status" value="1"/>
</dbReference>
<keyword evidence="1" id="KW-0175">Coiled coil</keyword>
<reference evidence="4" key="1">
    <citation type="submission" date="2020-06" db="EMBL/GenBank/DDBJ databases">
        <authorList>
            <person name="Li T."/>
            <person name="Hu X."/>
            <person name="Zhang T."/>
            <person name="Song X."/>
            <person name="Zhang H."/>
            <person name="Dai N."/>
            <person name="Sheng W."/>
            <person name="Hou X."/>
            <person name="Wei L."/>
        </authorList>
    </citation>
    <scope>NUCLEOTIDE SEQUENCE</scope>
    <source>
        <strain evidence="4">3651</strain>
        <tissue evidence="4">Leaf</tissue>
    </source>
</reference>
<reference evidence="4" key="2">
    <citation type="journal article" date="2024" name="Plant">
        <title>Genomic evolution and insights into agronomic trait innovations of Sesamum species.</title>
        <authorList>
            <person name="Miao H."/>
            <person name="Wang L."/>
            <person name="Qu L."/>
            <person name="Liu H."/>
            <person name="Sun Y."/>
            <person name="Le M."/>
            <person name="Wang Q."/>
            <person name="Wei S."/>
            <person name="Zheng Y."/>
            <person name="Lin W."/>
            <person name="Duan Y."/>
            <person name="Cao H."/>
            <person name="Xiong S."/>
            <person name="Wang X."/>
            <person name="Wei L."/>
            <person name="Li C."/>
            <person name="Ma Q."/>
            <person name="Ju M."/>
            <person name="Zhao R."/>
            <person name="Li G."/>
            <person name="Mu C."/>
            <person name="Tian Q."/>
            <person name="Mei H."/>
            <person name="Zhang T."/>
            <person name="Gao T."/>
            <person name="Zhang H."/>
        </authorList>
    </citation>
    <scope>NUCLEOTIDE SEQUENCE</scope>
    <source>
        <strain evidence="4">3651</strain>
    </source>
</reference>
<keyword evidence="5" id="KW-1185">Reference proteome</keyword>
<feature type="region of interest" description="Disordered" evidence="2">
    <location>
        <begin position="94"/>
        <end position="139"/>
    </location>
</feature>
<feature type="compositionally biased region" description="Polar residues" evidence="2">
    <location>
        <begin position="108"/>
        <end position="132"/>
    </location>
</feature>
<evidence type="ECO:0000256" key="2">
    <source>
        <dbReference type="SAM" id="MobiDB-lite"/>
    </source>
</evidence>
<protein>
    <recommendedName>
        <fullName evidence="3">Transposase (putative) gypsy type domain-containing protein</fullName>
    </recommendedName>
</protein>
<dbReference type="AlphaFoldDB" id="A0AAE2C960"/>
<organism evidence="4 5">
    <name type="scientific">Sesamum alatum</name>
    <dbReference type="NCBI Taxonomy" id="300844"/>
    <lineage>
        <taxon>Eukaryota</taxon>
        <taxon>Viridiplantae</taxon>
        <taxon>Streptophyta</taxon>
        <taxon>Embryophyta</taxon>
        <taxon>Tracheophyta</taxon>
        <taxon>Spermatophyta</taxon>
        <taxon>Magnoliopsida</taxon>
        <taxon>eudicotyledons</taxon>
        <taxon>Gunneridae</taxon>
        <taxon>Pentapetalae</taxon>
        <taxon>asterids</taxon>
        <taxon>lamiids</taxon>
        <taxon>Lamiales</taxon>
        <taxon>Pedaliaceae</taxon>
        <taxon>Sesamum</taxon>
    </lineage>
</organism>
<comment type="caution">
    <text evidence="4">The sequence shown here is derived from an EMBL/GenBank/DDBJ whole genome shotgun (WGS) entry which is preliminary data.</text>
</comment>
<feature type="domain" description="Transposase (putative) gypsy type" evidence="3">
    <location>
        <begin position="13"/>
        <end position="66"/>
    </location>
</feature>
<dbReference type="Proteomes" id="UP001293254">
    <property type="component" value="Unassembled WGS sequence"/>
</dbReference>
<dbReference type="EMBL" id="JACGWO010000012">
    <property type="protein sequence ID" value="KAK4413613.1"/>
    <property type="molecule type" value="Genomic_DNA"/>
</dbReference>
<name>A0AAE2C960_9LAMI</name>
<gene>
    <name evidence="4" type="ORF">Salat_2774000</name>
</gene>
<dbReference type="InterPro" id="IPR007321">
    <property type="entry name" value="Transposase_28"/>
</dbReference>